<dbReference type="Proteomes" id="UP000222542">
    <property type="component" value="Unassembled WGS sequence"/>
</dbReference>
<proteinExistence type="predicted"/>
<dbReference type="AlphaFoldDB" id="A0A2G2YSL6"/>
<accession>A0A2G2YSL6</accession>
<gene>
    <name evidence="1" type="ORF">T459_23459</name>
</gene>
<dbReference type="EMBL" id="AYRZ02000009">
    <property type="protein sequence ID" value="PHT72674.1"/>
    <property type="molecule type" value="Genomic_DNA"/>
</dbReference>
<reference evidence="1 2" key="2">
    <citation type="journal article" date="2017" name="Genome Biol.">
        <title>New reference genome sequences of hot pepper reveal the massive evolution of plant disease-resistance genes by retroduplication.</title>
        <authorList>
            <person name="Kim S."/>
            <person name="Park J."/>
            <person name="Yeom S.I."/>
            <person name="Kim Y.M."/>
            <person name="Seo E."/>
            <person name="Kim K.T."/>
            <person name="Kim M.S."/>
            <person name="Lee J.M."/>
            <person name="Cheong K."/>
            <person name="Shin H.S."/>
            <person name="Kim S.B."/>
            <person name="Han K."/>
            <person name="Lee J."/>
            <person name="Park M."/>
            <person name="Lee H.A."/>
            <person name="Lee H.Y."/>
            <person name="Lee Y."/>
            <person name="Oh S."/>
            <person name="Lee J.H."/>
            <person name="Choi E."/>
            <person name="Choi E."/>
            <person name="Lee S.E."/>
            <person name="Jeon J."/>
            <person name="Kim H."/>
            <person name="Choi G."/>
            <person name="Song H."/>
            <person name="Lee J."/>
            <person name="Lee S.C."/>
            <person name="Kwon J.K."/>
            <person name="Lee H.Y."/>
            <person name="Koo N."/>
            <person name="Hong Y."/>
            <person name="Kim R.W."/>
            <person name="Kang W.H."/>
            <person name="Huh J.H."/>
            <person name="Kang B.C."/>
            <person name="Yang T.J."/>
            <person name="Lee Y.H."/>
            <person name="Bennetzen J.L."/>
            <person name="Choi D."/>
        </authorList>
    </citation>
    <scope>NUCLEOTIDE SEQUENCE [LARGE SCALE GENOMIC DNA]</scope>
    <source>
        <strain evidence="2">cv. CM334</strain>
    </source>
</reference>
<evidence type="ECO:0000313" key="2">
    <source>
        <dbReference type="Proteomes" id="UP000222542"/>
    </source>
</evidence>
<evidence type="ECO:0000313" key="1">
    <source>
        <dbReference type="EMBL" id="PHT72674.1"/>
    </source>
</evidence>
<sequence>MSLKTVDDEGLQEFMSSWVNLLESTFLFLLLPGASSPLNLSGKMWRPRSTQIEISLRILSYQAHHHRLVSLLDQPPLGKCAGTRHCYDGDLADLSPVPLEDVKISQLHKDGVAIGGFSGWGRF</sequence>
<organism evidence="1 2">
    <name type="scientific">Capsicum annuum</name>
    <name type="common">Capsicum pepper</name>
    <dbReference type="NCBI Taxonomy" id="4072"/>
    <lineage>
        <taxon>Eukaryota</taxon>
        <taxon>Viridiplantae</taxon>
        <taxon>Streptophyta</taxon>
        <taxon>Embryophyta</taxon>
        <taxon>Tracheophyta</taxon>
        <taxon>Spermatophyta</taxon>
        <taxon>Magnoliopsida</taxon>
        <taxon>eudicotyledons</taxon>
        <taxon>Gunneridae</taxon>
        <taxon>Pentapetalae</taxon>
        <taxon>asterids</taxon>
        <taxon>lamiids</taxon>
        <taxon>Solanales</taxon>
        <taxon>Solanaceae</taxon>
        <taxon>Solanoideae</taxon>
        <taxon>Capsiceae</taxon>
        <taxon>Capsicum</taxon>
    </lineage>
</organism>
<comment type="caution">
    <text evidence="1">The sequence shown here is derived from an EMBL/GenBank/DDBJ whole genome shotgun (WGS) entry which is preliminary data.</text>
</comment>
<dbReference type="Gramene" id="PHT72674">
    <property type="protein sequence ID" value="PHT72674"/>
    <property type="gene ID" value="T459_23459"/>
</dbReference>
<reference evidence="1 2" key="1">
    <citation type="journal article" date="2014" name="Nat. Genet.">
        <title>Genome sequence of the hot pepper provides insights into the evolution of pungency in Capsicum species.</title>
        <authorList>
            <person name="Kim S."/>
            <person name="Park M."/>
            <person name="Yeom S.I."/>
            <person name="Kim Y.M."/>
            <person name="Lee J.M."/>
            <person name="Lee H.A."/>
            <person name="Seo E."/>
            <person name="Choi J."/>
            <person name="Cheong K."/>
            <person name="Kim K.T."/>
            <person name="Jung K."/>
            <person name="Lee G.W."/>
            <person name="Oh S.K."/>
            <person name="Bae C."/>
            <person name="Kim S.B."/>
            <person name="Lee H.Y."/>
            <person name="Kim S.Y."/>
            <person name="Kim M.S."/>
            <person name="Kang B.C."/>
            <person name="Jo Y.D."/>
            <person name="Yang H.B."/>
            <person name="Jeong H.J."/>
            <person name="Kang W.H."/>
            <person name="Kwon J.K."/>
            <person name="Shin C."/>
            <person name="Lim J.Y."/>
            <person name="Park J.H."/>
            <person name="Huh J.H."/>
            <person name="Kim J.S."/>
            <person name="Kim B.D."/>
            <person name="Cohen O."/>
            <person name="Paran I."/>
            <person name="Suh M.C."/>
            <person name="Lee S.B."/>
            <person name="Kim Y.K."/>
            <person name="Shin Y."/>
            <person name="Noh S.J."/>
            <person name="Park J."/>
            <person name="Seo Y.S."/>
            <person name="Kwon S.Y."/>
            <person name="Kim H.A."/>
            <person name="Park J.M."/>
            <person name="Kim H.J."/>
            <person name="Choi S.B."/>
            <person name="Bosland P.W."/>
            <person name="Reeves G."/>
            <person name="Jo S.H."/>
            <person name="Lee B.W."/>
            <person name="Cho H.T."/>
            <person name="Choi H.S."/>
            <person name="Lee M.S."/>
            <person name="Yu Y."/>
            <person name="Do Choi Y."/>
            <person name="Park B.S."/>
            <person name="van Deynze A."/>
            <person name="Ashrafi H."/>
            <person name="Hill T."/>
            <person name="Kim W.T."/>
            <person name="Pai H.S."/>
            <person name="Ahn H.K."/>
            <person name="Yeam I."/>
            <person name="Giovannoni J.J."/>
            <person name="Rose J.K."/>
            <person name="Sorensen I."/>
            <person name="Lee S.J."/>
            <person name="Kim R.W."/>
            <person name="Choi I.Y."/>
            <person name="Choi B.S."/>
            <person name="Lim J.S."/>
            <person name="Lee Y.H."/>
            <person name="Choi D."/>
        </authorList>
    </citation>
    <scope>NUCLEOTIDE SEQUENCE [LARGE SCALE GENOMIC DNA]</scope>
    <source>
        <strain evidence="2">cv. CM334</strain>
    </source>
</reference>
<name>A0A2G2YSL6_CAPAN</name>
<keyword evidence="2" id="KW-1185">Reference proteome</keyword>
<protein>
    <submittedName>
        <fullName evidence="1">Uncharacterized protein</fullName>
    </submittedName>
</protein>